<name>A0A1B4XWX2_9CAUD</name>
<protein>
    <submittedName>
        <fullName evidence="1">Uncharacterized protein</fullName>
    </submittedName>
</protein>
<accession>A0A1B4XWX2</accession>
<gene>
    <name evidence="1" type="ORF">BPT24_173</name>
</gene>
<reference evidence="1 2" key="1">
    <citation type="submission" date="2016-07" db="EMBL/GenBank/DDBJ databases">
        <title>Characterization of three bacteriophages infecting bacteria isolated from shrimp culture pond water.</title>
        <authorList>
            <person name="Khoa H.V."/>
        </authorList>
    </citation>
    <scope>NUCLEOTIDE SEQUENCE [LARGE SCALE GENOMIC DNA]</scope>
</reference>
<organism evidence="1 2">
    <name type="scientific">Tenacibaculum phage pT24</name>
    <dbReference type="NCBI Taxonomy" id="1880590"/>
    <lineage>
        <taxon>Viruses</taxon>
        <taxon>Duplodnaviria</taxon>
        <taxon>Heunggongvirae</taxon>
        <taxon>Uroviricota</taxon>
        <taxon>Caudoviricetes</taxon>
        <taxon>Kungbxnavirus</taxon>
        <taxon>Kungbxnavirus pT24</taxon>
    </lineage>
</organism>
<sequence length="197" mass="22873">MINSPVFSTFKTHFPADFFKSSIVGKYNEWMSIYKGNIETIQDLLNFSIQSIKFPDLGNEPILQQIPVQGGVIDVNTKQVKPRESLIDDKTFTITFKHIDGFKNYFLLYEHYFQYAENKNGDKPDYSNIPDMNIEIYDIRQNLLFVFNLQGVQFTGMDGLDLTKSSLNAEFDTFTCTFAFNSFRVLFNTPEKADYHD</sequence>
<evidence type="ECO:0000313" key="1">
    <source>
        <dbReference type="EMBL" id="BAV39299.1"/>
    </source>
</evidence>
<evidence type="ECO:0000313" key="2">
    <source>
        <dbReference type="Proteomes" id="UP000224877"/>
    </source>
</evidence>
<dbReference type="EMBL" id="LC168164">
    <property type="protein sequence ID" value="BAV39299.1"/>
    <property type="molecule type" value="Genomic_DNA"/>
</dbReference>
<proteinExistence type="predicted"/>
<keyword evidence="2" id="KW-1185">Reference proteome</keyword>
<dbReference type="Proteomes" id="UP000224877">
    <property type="component" value="Segment"/>
</dbReference>